<dbReference type="SUPFAM" id="SSF48452">
    <property type="entry name" value="TPR-like"/>
    <property type="match status" value="1"/>
</dbReference>
<keyword evidence="2" id="KW-0677">Repeat</keyword>
<feature type="repeat" description="PPR" evidence="4">
    <location>
        <begin position="292"/>
        <end position="326"/>
    </location>
</feature>
<accession>A0AAP0CGG5</accession>
<evidence type="ECO:0000313" key="6">
    <source>
        <dbReference type="Proteomes" id="UP001408789"/>
    </source>
</evidence>
<name>A0AAP0CGG5_9ASTR</name>
<dbReference type="PANTHER" id="PTHR47939">
    <property type="entry name" value="MEMBRANE-ASSOCIATED SALT-INDUCIBLE PROTEIN-LIKE"/>
    <property type="match status" value="1"/>
</dbReference>
<comment type="caution">
    <text evidence="5">The sequence shown here is derived from an EMBL/GenBank/DDBJ whole genome shotgun (WGS) entry which is preliminary data.</text>
</comment>
<evidence type="ECO:0000256" key="3">
    <source>
        <dbReference type="ARBA" id="ARBA00022946"/>
    </source>
</evidence>
<proteinExistence type="inferred from homology"/>
<feature type="repeat" description="PPR" evidence="4">
    <location>
        <begin position="257"/>
        <end position="291"/>
    </location>
</feature>
<dbReference type="EMBL" id="JBCNJP010000025">
    <property type="protein sequence ID" value="KAK9056389.1"/>
    <property type="molecule type" value="Genomic_DNA"/>
</dbReference>
<comment type="similarity">
    <text evidence="1">Belongs to the PPR family. P subfamily.</text>
</comment>
<dbReference type="Gene3D" id="1.25.40.10">
    <property type="entry name" value="Tetratricopeptide repeat domain"/>
    <property type="match status" value="3"/>
</dbReference>
<protein>
    <recommendedName>
        <fullName evidence="7">Pentatricopeptide repeat-containing protein</fullName>
    </recommendedName>
</protein>
<organism evidence="5 6">
    <name type="scientific">Deinandra increscens subsp. villosa</name>
    <dbReference type="NCBI Taxonomy" id="3103831"/>
    <lineage>
        <taxon>Eukaryota</taxon>
        <taxon>Viridiplantae</taxon>
        <taxon>Streptophyta</taxon>
        <taxon>Embryophyta</taxon>
        <taxon>Tracheophyta</taxon>
        <taxon>Spermatophyta</taxon>
        <taxon>Magnoliopsida</taxon>
        <taxon>eudicotyledons</taxon>
        <taxon>Gunneridae</taxon>
        <taxon>Pentapetalae</taxon>
        <taxon>asterids</taxon>
        <taxon>campanulids</taxon>
        <taxon>Asterales</taxon>
        <taxon>Asteraceae</taxon>
        <taxon>Asteroideae</taxon>
        <taxon>Heliantheae alliance</taxon>
        <taxon>Madieae</taxon>
        <taxon>Madiinae</taxon>
        <taxon>Deinandra</taxon>
    </lineage>
</organism>
<dbReference type="InterPro" id="IPR050667">
    <property type="entry name" value="PPR-containing_protein"/>
</dbReference>
<dbReference type="Pfam" id="PF01535">
    <property type="entry name" value="PPR"/>
    <property type="match status" value="2"/>
</dbReference>
<dbReference type="InterPro" id="IPR011990">
    <property type="entry name" value="TPR-like_helical_dom_sf"/>
</dbReference>
<evidence type="ECO:0000313" key="5">
    <source>
        <dbReference type="EMBL" id="KAK9056389.1"/>
    </source>
</evidence>
<reference evidence="5 6" key="1">
    <citation type="submission" date="2024-04" db="EMBL/GenBank/DDBJ databases">
        <title>The reference genome of an endangered Asteraceae, Deinandra increscens subsp. villosa, native to the Central Coast of California.</title>
        <authorList>
            <person name="Guilliams M."/>
            <person name="Hasenstab-Lehman K."/>
            <person name="Meyer R."/>
            <person name="Mcevoy S."/>
        </authorList>
    </citation>
    <scope>NUCLEOTIDE SEQUENCE [LARGE SCALE GENOMIC DNA]</scope>
    <source>
        <tissue evidence="5">Leaf</tissue>
    </source>
</reference>
<dbReference type="AlphaFoldDB" id="A0AAP0CGG5"/>
<evidence type="ECO:0000256" key="2">
    <source>
        <dbReference type="ARBA" id="ARBA00022737"/>
    </source>
</evidence>
<dbReference type="FunFam" id="1.25.40.10:FF:001070">
    <property type="entry name" value="Pentatricopeptide repeat-containing protein At1g11630, mitochondrial"/>
    <property type="match status" value="1"/>
</dbReference>
<dbReference type="PANTHER" id="PTHR47939:SF9">
    <property type="entry name" value="(WILD MALAYSIAN BANANA) HYPOTHETICAL PROTEIN"/>
    <property type="match status" value="1"/>
</dbReference>
<dbReference type="NCBIfam" id="TIGR00756">
    <property type="entry name" value="PPR"/>
    <property type="match status" value="4"/>
</dbReference>
<evidence type="ECO:0000256" key="1">
    <source>
        <dbReference type="ARBA" id="ARBA00007626"/>
    </source>
</evidence>
<sequence>MASIMKLRRLNTFADRRFTFSLQFQARHLSSILNPPDSTTPLSSKEKSRAALSLLKTEKNPQRIIEICRAASLTPDSHLDRLAFSIAISKLSDLKYFEGIRDFIEELLETRPDLNNEKFIAHAIVYYGQAGLLDNAFQLFDKMSQRGIPQNTKSLNALLFSCMLAKKYDDVKRVYLEFPGKYGVDLTLDTYNTVIKSFCESGLSSSCYSVIAEMVRKKCKPNATTFGTLIAGLYKEERFEEVGRVLEMMRKHEVPIGIATYNTRIQSLCKLKKSEEAKELLDGLLLSGMKPNSVTYCHLIHGFCKEGKLDEAKKLFNKMINSGFKPNSDCYFTLISFMCKAGDFEAALKVCKQSMEKDWVPNFVTMKLLVAGLANISKVQEARELVVQIKERFPKNLQTWNEIEGSLLKSEDA</sequence>
<dbReference type="Proteomes" id="UP001408789">
    <property type="component" value="Unassembled WGS sequence"/>
</dbReference>
<dbReference type="InterPro" id="IPR002885">
    <property type="entry name" value="PPR_rpt"/>
</dbReference>
<feature type="repeat" description="PPR" evidence="4">
    <location>
        <begin position="222"/>
        <end position="256"/>
    </location>
</feature>
<feature type="repeat" description="PPR" evidence="4">
    <location>
        <begin position="187"/>
        <end position="221"/>
    </location>
</feature>
<keyword evidence="3" id="KW-0809">Transit peptide</keyword>
<keyword evidence="6" id="KW-1185">Reference proteome</keyword>
<dbReference type="PROSITE" id="PS51375">
    <property type="entry name" value="PPR"/>
    <property type="match status" value="5"/>
</dbReference>
<gene>
    <name evidence="5" type="ORF">SSX86_027479</name>
</gene>
<evidence type="ECO:0000256" key="4">
    <source>
        <dbReference type="PROSITE-ProRule" id="PRU00708"/>
    </source>
</evidence>
<feature type="repeat" description="PPR" evidence="4">
    <location>
        <begin position="327"/>
        <end position="361"/>
    </location>
</feature>
<dbReference type="Pfam" id="PF13041">
    <property type="entry name" value="PPR_2"/>
    <property type="match status" value="2"/>
</dbReference>
<evidence type="ECO:0008006" key="7">
    <source>
        <dbReference type="Google" id="ProtNLM"/>
    </source>
</evidence>